<feature type="compositionally biased region" description="Polar residues" evidence="2">
    <location>
        <begin position="503"/>
        <end position="512"/>
    </location>
</feature>
<sequence length="625" mass="68299">MVDTDQSEMDEATCQVVPSSDMGHPSSHINVVGLNKSVGTPCSVNGSQLLKMASVELESETWFEKVIPLSQRLLSAFITEDEVRMFDSSIKQGDAVLEVSSVSSPYATNSDARNELNPEYSADHVLKSQTNCFGEDSPCYGCATPNSFRSPNNSISCDVMLPKYDVLIQSDASDVLGLGQPNLNRSEALATDSSGTSSYECQFEHMPLDDRILMELHSIGIYPDTMPDLAEGDVEEIEKAISELKTKLYQEVQKKKSQLSKLEKAIQEGKEHERRKLEQLAMEILVETAYKRLLGGRGGSSHKSGASKVSKQLALAFAKRTLARYRVFEQTGKSCFSGPVLHDHLFAEPSHNSDEKDSNDTKFGTAANMYAELQNGPLTSRVSASGAMTSGVSSNMIERHAPRHKIERGSLVPIQGDGEQTFAKSDSVSNRGKKREVLLDEIVTNARVIPTLSDTLSGCAKWKKNDKDKDVDTLSRHSVQRAAHLSLSASRGERKTKAKPKQKINQLPTTGNGAARVTETTTFVFPSARDSCETVNTGSTKVLELELPSSRNSSQGLSKEMEDNVITNLPLQGIDTIDELDVADGLGGQGQDIASWLSVDEDALEDQDLICLQIPMDDLTELNLR</sequence>
<keyword evidence="4" id="KW-1185">Reference proteome</keyword>
<evidence type="ECO:0000256" key="2">
    <source>
        <dbReference type="SAM" id="MobiDB-lite"/>
    </source>
</evidence>
<dbReference type="PANTHER" id="PTHR31115">
    <property type="entry name" value="OS05G0107300 PROTEIN"/>
    <property type="match status" value="1"/>
</dbReference>
<organism evidence="3 4">
    <name type="scientific">Iris pallida</name>
    <name type="common">Sweet iris</name>
    <dbReference type="NCBI Taxonomy" id="29817"/>
    <lineage>
        <taxon>Eukaryota</taxon>
        <taxon>Viridiplantae</taxon>
        <taxon>Streptophyta</taxon>
        <taxon>Embryophyta</taxon>
        <taxon>Tracheophyta</taxon>
        <taxon>Spermatophyta</taxon>
        <taxon>Magnoliopsida</taxon>
        <taxon>Liliopsida</taxon>
        <taxon>Asparagales</taxon>
        <taxon>Iridaceae</taxon>
        <taxon>Iridoideae</taxon>
        <taxon>Irideae</taxon>
        <taxon>Iris</taxon>
    </lineage>
</organism>
<dbReference type="AlphaFoldDB" id="A0AAX6I361"/>
<reference evidence="3" key="2">
    <citation type="submission" date="2023-04" db="EMBL/GenBank/DDBJ databases">
        <authorList>
            <person name="Bruccoleri R.E."/>
            <person name="Oakeley E.J."/>
            <person name="Faust A.-M."/>
            <person name="Dessus-Babus S."/>
            <person name="Altorfer M."/>
            <person name="Burckhardt D."/>
            <person name="Oertli M."/>
            <person name="Naumann U."/>
            <person name="Petersen F."/>
            <person name="Wong J."/>
        </authorList>
    </citation>
    <scope>NUCLEOTIDE SEQUENCE</scope>
    <source>
        <strain evidence="3">GSM-AAB239-AS_SAM_17_03QT</strain>
        <tissue evidence="3">Leaf</tissue>
    </source>
</reference>
<accession>A0AAX6I361</accession>
<evidence type="ECO:0000256" key="1">
    <source>
        <dbReference type="SAM" id="Coils"/>
    </source>
</evidence>
<keyword evidence="1" id="KW-0175">Coiled coil</keyword>
<dbReference type="EMBL" id="JANAVB010005437">
    <property type="protein sequence ID" value="KAJ6847351.1"/>
    <property type="molecule type" value="Genomic_DNA"/>
</dbReference>
<reference evidence="3" key="1">
    <citation type="journal article" date="2023" name="GigaByte">
        <title>Genome assembly of the bearded iris, Iris pallida Lam.</title>
        <authorList>
            <person name="Bruccoleri R.E."/>
            <person name="Oakeley E.J."/>
            <person name="Faust A.M.E."/>
            <person name="Altorfer M."/>
            <person name="Dessus-Babus S."/>
            <person name="Burckhardt D."/>
            <person name="Oertli M."/>
            <person name="Naumann U."/>
            <person name="Petersen F."/>
            <person name="Wong J."/>
        </authorList>
    </citation>
    <scope>NUCLEOTIDE SEQUENCE</scope>
    <source>
        <strain evidence="3">GSM-AAB239-AS_SAM_17_03QT</strain>
    </source>
</reference>
<feature type="coiled-coil region" evidence="1">
    <location>
        <begin position="245"/>
        <end position="272"/>
    </location>
</feature>
<dbReference type="Proteomes" id="UP001140949">
    <property type="component" value="Unassembled WGS sequence"/>
</dbReference>
<dbReference type="PANTHER" id="PTHR31115:SF2">
    <property type="entry name" value="OS05G0107300 PROTEIN"/>
    <property type="match status" value="1"/>
</dbReference>
<name>A0AAX6I361_IRIPA</name>
<protein>
    <submittedName>
        <fullName evidence="3">Uncharacterized protein</fullName>
    </submittedName>
</protein>
<gene>
    <name evidence="3" type="ORF">M6B38_281810</name>
</gene>
<evidence type="ECO:0000313" key="4">
    <source>
        <dbReference type="Proteomes" id="UP001140949"/>
    </source>
</evidence>
<evidence type="ECO:0000313" key="3">
    <source>
        <dbReference type="EMBL" id="KAJ6847351.1"/>
    </source>
</evidence>
<feature type="region of interest" description="Disordered" evidence="2">
    <location>
        <begin position="484"/>
        <end position="512"/>
    </location>
</feature>
<proteinExistence type="predicted"/>
<comment type="caution">
    <text evidence="3">The sequence shown here is derived from an EMBL/GenBank/DDBJ whole genome shotgun (WGS) entry which is preliminary data.</text>
</comment>